<keyword evidence="5 8" id="KW-0808">Transferase</keyword>
<feature type="binding site" evidence="8">
    <location>
        <begin position="112"/>
        <end position="115"/>
    </location>
    <ligand>
        <name>(6S)-5,6,7,8-tetrahydrofolate</name>
        <dbReference type="ChEBI" id="CHEBI:57453"/>
    </ligand>
</feature>
<dbReference type="InterPro" id="IPR036477">
    <property type="entry name" value="Formyl_transf_N_sf"/>
</dbReference>
<feature type="domain" description="Formyl transferase N-terminal" evidence="9">
    <location>
        <begin position="6"/>
        <end position="183"/>
    </location>
</feature>
<dbReference type="PROSITE" id="PS00373">
    <property type="entry name" value="GART"/>
    <property type="match status" value="1"/>
</dbReference>
<dbReference type="RefSeq" id="WP_212594966.1">
    <property type="nucleotide sequence ID" value="NZ_CP073587.1"/>
</dbReference>
<evidence type="ECO:0000256" key="8">
    <source>
        <dbReference type="HAMAP-Rule" id="MF_00182"/>
    </source>
</evidence>
<dbReference type="Pfam" id="PF02911">
    <property type="entry name" value="Formyl_trans_C"/>
    <property type="match status" value="1"/>
</dbReference>
<evidence type="ECO:0000256" key="7">
    <source>
        <dbReference type="ARBA" id="ARBA00048558"/>
    </source>
</evidence>
<dbReference type="InterPro" id="IPR001555">
    <property type="entry name" value="GART_AS"/>
</dbReference>
<dbReference type="InterPro" id="IPR044135">
    <property type="entry name" value="Met-tRNA-FMT_C"/>
</dbReference>
<dbReference type="NCBIfam" id="TIGR00460">
    <property type="entry name" value="fmt"/>
    <property type="match status" value="1"/>
</dbReference>
<dbReference type="PANTHER" id="PTHR11138">
    <property type="entry name" value="METHIONYL-TRNA FORMYLTRANSFERASE"/>
    <property type="match status" value="1"/>
</dbReference>
<dbReference type="SUPFAM" id="SSF50486">
    <property type="entry name" value="FMT C-terminal domain-like"/>
    <property type="match status" value="1"/>
</dbReference>
<evidence type="ECO:0000256" key="1">
    <source>
        <dbReference type="ARBA" id="ARBA00002606"/>
    </source>
</evidence>
<dbReference type="Gene3D" id="3.40.50.170">
    <property type="entry name" value="Formyl transferase, N-terminal domain"/>
    <property type="match status" value="1"/>
</dbReference>
<accession>A0ABX7YUC6</accession>
<gene>
    <name evidence="8 11" type="primary">fmt</name>
    <name evidence="11" type="ORF">KDN34_00105</name>
</gene>
<dbReference type="InterPro" id="IPR041711">
    <property type="entry name" value="Met-tRNA-FMT_N"/>
</dbReference>
<dbReference type="InterPro" id="IPR011034">
    <property type="entry name" value="Formyl_transferase-like_C_sf"/>
</dbReference>
<evidence type="ECO:0000259" key="10">
    <source>
        <dbReference type="Pfam" id="PF02911"/>
    </source>
</evidence>
<dbReference type="Pfam" id="PF00551">
    <property type="entry name" value="Formyl_trans_N"/>
    <property type="match status" value="1"/>
</dbReference>
<feature type="domain" description="Formyl transferase C-terminal" evidence="10">
    <location>
        <begin position="206"/>
        <end position="302"/>
    </location>
</feature>
<comment type="function">
    <text evidence="1 8">Attaches a formyl group to the free amino group of methionyl-tRNA(fMet). The formyl group appears to play a dual role in the initiator identity of N-formylmethionyl-tRNA by promoting its recognition by IF2 and preventing the misappropriation of this tRNA by the elongation apparatus.</text>
</comment>
<dbReference type="SUPFAM" id="SSF53328">
    <property type="entry name" value="Formyltransferase"/>
    <property type="match status" value="1"/>
</dbReference>
<dbReference type="CDD" id="cd08704">
    <property type="entry name" value="Met_tRNA_FMT_C"/>
    <property type="match status" value="1"/>
</dbReference>
<protein>
    <recommendedName>
        <fullName evidence="4 8">Methionyl-tRNA formyltransferase</fullName>
        <ecNumber evidence="3 8">2.1.2.9</ecNumber>
    </recommendedName>
</protein>
<keyword evidence="6 8" id="KW-0648">Protein biosynthesis</keyword>
<dbReference type="InterPro" id="IPR005793">
    <property type="entry name" value="Formyl_trans_C"/>
</dbReference>
<evidence type="ECO:0000256" key="6">
    <source>
        <dbReference type="ARBA" id="ARBA00022917"/>
    </source>
</evidence>
<evidence type="ECO:0000259" key="9">
    <source>
        <dbReference type="Pfam" id="PF00551"/>
    </source>
</evidence>
<dbReference type="HAMAP" id="MF_00182">
    <property type="entry name" value="Formyl_trans"/>
    <property type="match status" value="1"/>
</dbReference>
<dbReference type="PANTHER" id="PTHR11138:SF5">
    <property type="entry name" value="METHIONYL-TRNA FORMYLTRANSFERASE, MITOCHONDRIAL"/>
    <property type="match status" value="1"/>
</dbReference>
<dbReference type="InterPro" id="IPR005794">
    <property type="entry name" value="Fmt"/>
</dbReference>
<evidence type="ECO:0000313" key="12">
    <source>
        <dbReference type="Proteomes" id="UP000679575"/>
    </source>
</evidence>
<evidence type="ECO:0000256" key="2">
    <source>
        <dbReference type="ARBA" id="ARBA00010699"/>
    </source>
</evidence>
<evidence type="ECO:0000256" key="3">
    <source>
        <dbReference type="ARBA" id="ARBA00012261"/>
    </source>
</evidence>
<evidence type="ECO:0000256" key="4">
    <source>
        <dbReference type="ARBA" id="ARBA00016014"/>
    </source>
</evidence>
<keyword evidence="12" id="KW-1185">Reference proteome</keyword>
<dbReference type="Gene3D" id="3.10.25.10">
    <property type="entry name" value="Formyl transferase, C-terminal domain"/>
    <property type="match status" value="1"/>
</dbReference>
<name>A0ABX7YUC6_9GAMM</name>
<dbReference type="Proteomes" id="UP000679575">
    <property type="component" value="Chromosome"/>
</dbReference>
<dbReference type="InterPro" id="IPR037022">
    <property type="entry name" value="Formyl_trans_C_sf"/>
</dbReference>
<sequence>MTSLKVIFAGTPDFAARHLQALLNSAHEVIAVYTQPDRPAGRGQKLMPSPVKQLAQNHNIPVYQPKTLRNEEAQQQLAALNADVMVVVAYGLILPQAVLDAPRLGCINVHGSILPRWRGAAPIQRAIWAGDQETGVTVMQMDAGLDTGAMLLKTRLTITADDTSASLYEKLAQQGPEALLQALSGIAENTLQAEAQDDSLACYADKLSKEEAAIDWQKPAKQLWQEIRAFNPWPVSYFECQQQNVKVWQASIAPSNARAEPGTIVAADKHGITVATGDGLLILQTLQLPGKKATTAADILNARAEWFSPGTSLVNA</sequence>
<dbReference type="InterPro" id="IPR002376">
    <property type="entry name" value="Formyl_transf_N"/>
</dbReference>
<dbReference type="CDD" id="cd08646">
    <property type="entry name" value="FMT_core_Met-tRNA-FMT_N"/>
    <property type="match status" value="1"/>
</dbReference>
<reference evidence="11 12" key="1">
    <citation type="submission" date="2021-04" db="EMBL/GenBank/DDBJ databases">
        <title>Novel species identification of genus Shewanella.</title>
        <authorList>
            <person name="Liu G."/>
        </authorList>
    </citation>
    <scope>NUCLEOTIDE SEQUENCE [LARGE SCALE GENOMIC DNA]</scope>
    <source>
        <strain evidence="11 12">FJAT-54481</strain>
    </source>
</reference>
<evidence type="ECO:0000256" key="5">
    <source>
        <dbReference type="ARBA" id="ARBA00022679"/>
    </source>
</evidence>
<dbReference type="EMBL" id="CP073587">
    <property type="protein sequence ID" value="QUN05941.1"/>
    <property type="molecule type" value="Genomic_DNA"/>
</dbReference>
<dbReference type="GO" id="GO:0004479">
    <property type="term" value="F:methionyl-tRNA formyltransferase activity"/>
    <property type="evidence" value="ECO:0007669"/>
    <property type="project" value="UniProtKB-EC"/>
</dbReference>
<comment type="catalytic activity">
    <reaction evidence="7 8">
        <text>L-methionyl-tRNA(fMet) + (6R)-10-formyltetrahydrofolate = N-formyl-L-methionyl-tRNA(fMet) + (6S)-5,6,7,8-tetrahydrofolate + H(+)</text>
        <dbReference type="Rhea" id="RHEA:24380"/>
        <dbReference type="Rhea" id="RHEA-COMP:9952"/>
        <dbReference type="Rhea" id="RHEA-COMP:9953"/>
        <dbReference type="ChEBI" id="CHEBI:15378"/>
        <dbReference type="ChEBI" id="CHEBI:57453"/>
        <dbReference type="ChEBI" id="CHEBI:78530"/>
        <dbReference type="ChEBI" id="CHEBI:78844"/>
        <dbReference type="ChEBI" id="CHEBI:195366"/>
        <dbReference type="EC" id="2.1.2.9"/>
    </reaction>
</comment>
<organism evidence="11 12">
    <name type="scientific">Shewanella yunxiaonensis</name>
    <dbReference type="NCBI Taxonomy" id="2829809"/>
    <lineage>
        <taxon>Bacteria</taxon>
        <taxon>Pseudomonadati</taxon>
        <taxon>Pseudomonadota</taxon>
        <taxon>Gammaproteobacteria</taxon>
        <taxon>Alteromonadales</taxon>
        <taxon>Shewanellaceae</taxon>
        <taxon>Shewanella</taxon>
    </lineage>
</organism>
<proteinExistence type="inferred from homology"/>
<evidence type="ECO:0000313" key="11">
    <source>
        <dbReference type="EMBL" id="QUN05941.1"/>
    </source>
</evidence>
<dbReference type="EC" id="2.1.2.9" evidence="3 8"/>
<comment type="similarity">
    <text evidence="2 8">Belongs to the Fmt family.</text>
</comment>